<dbReference type="InterPro" id="IPR017451">
    <property type="entry name" value="F-box-assoc_interact_dom"/>
</dbReference>
<sequence length="295" mass="33675">MYLVGNCFKTPTREEAVRADRSGEMRAAGREKRRRSQPQPVRRLRLKINGSTTTMASFPEEVVVEILSWLPIKSIVRFRDNIIIPCSPIPSYFNQHNNKRKRKCSTSFGFGFHHATQEYKVIRVVFTHKVFQSHVSVYTLGTPTWRSLESILDAYGINRISDHTAVLVNGALHFLAARPVSTFFDVILSFDVKDEVFQVISPPNLEAVRLGELGRLLSLSFPLKDVGIDIWIMQEHGVVVSWTNLFKIKLPGLNTFLKLGALSHHELSMESGTSLIQGKLKKKWRVEDWRSLCKL</sequence>
<keyword evidence="4" id="KW-1185">Reference proteome</keyword>
<dbReference type="Pfam" id="PF08268">
    <property type="entry name" value="FBA_3"/>
    <property type="match status" value="1"/>
</dbReference>
<dbReference type="InterPro" id="IPR036047">
    <property type="entry name" value="F-box-like_dom_sf"/>
</dbReference>
<dbReference type="OrthoDB" id="5314306at2759"/>
<dbReference type="NCBIfam" id="TIGR01640">
    <property type="entry name" value="F_box_assoc_1"/>
    <property type="match status" value="1"/>
</dbReference>
<reference evidence="3 4" key="1">
    <citation type="submission" date="2020-06" db="EMBL/GenBank/DDBJ databases">
        <title>Transcriptomic and genomic resources for Thalictrum thalictroides and T. hernandezii: Facilitating candidate gene discovery in an emerging model plant lineage.</title>
        <authorList>
            <person name="Arias T."/>
            <person name="Riano-Pachon D.M."/>
            <person name="Di Stilio V.S."/>
        </authorList>
    </citation>
    <scope>NUCLEOTIDE SEQUENCE [LARGE SCALE GENOMIC DNA]</scope>
    <source>
        <strain evidence="4">cv. WT478/WT964</strain>
        <tissue evidence="3">Leaves</tissue>
    </source>
</reference>
<name>A0A7J6V0G5_THATH</name>
<dbReference type="Proteomes" id="UP000554482">
    <property type="component" value="Unassembled WGS sequence"/>
</dbReference>
<feature type="region of interest" description="Disordered" evidence="1">
    <location>
        <begin position="14"/>
        <end position="40"/>
    </location>
</feature>
<organism evidence="3 4">
    <name type="scientific">Thalictrum thalictroides</name>
    <name type="common">Rue-anemone</name>
    <name type="synonym">Anemone thalictroides</name>
    <dbReference type="NCBI Taxonomy" id="46969"/>
    <lineage>
        <taxon>Eukaryota</taxon>
        <taxon>Viridiplantae</taxon>
        <taxon>Streptophyta</taxon>
        <taxon>Embryophyta</taxon>
        <taxon>Tracheophyta</taxon>
        <taxon>Spermatophyta</taxon>
        <taxon>Magnoliopsida</taxon>
        <taxon>Ranunculales</taxon>
        <taxon>Ranunculaceae</taxon>
        <taxon>Thalictroideae</taxon>
        <taxon>Thalictrum</taxon>
    </lineage>
</organism>
<dbReference type="InterPro" id="IPR050796">
    <property type="entry name" value="SCF_F-box_component"/>
</dbReference>
<dbReference type="InterPro" id="IPR013187">
    <property type="entry name" value="F-box-assoc_dom_typ3"/>
</dbReference>
<dbReference type="EMBL" id="JABWDY010040780">
    <property type="protein sequence ID" value="KAF5177892.1"/>
    <property type="molecule type" value="Genomic_DNA"/>
</dbReference>
<proteinExistence type="predicted"/>
<feature type="compositionally biased region" description="Basic and acidic residues" evidence="1">
    <location>
        <begin position="14"/>
        <end position="30"/>
    </location>
</feature>
<dbReference type="AlphaFoldDB" id="A0A7J6V0G5"/>
<feature type="compositionally biased region" description="Basic residues" evidence="1">
    <location>
        <begin position="31"/>
        <end position="40"/>
    </location>
</feature>
<dbReference type="PANTHER" id="PTHR31672:SF13">
    <property type="entry name" value="F-BOX PROTEIN CPR30-LIKE"/>
    <property type="match status" value="1"/>
</dbReference>
<protein>
    <recommendedName>
        <fullName evidence="2">F-box associated beta-propeller type 3 domain-containing protein</fullName>
    </recommendedName>
</protein>
<gene>
    <name evidence="3" type="ORF">FRX31_032522</name>
</gene>
<evidence type="ECO:0000313" key="4">
    <source>
        <dbReference type="Proteomes" id="UP000554482"/>
    </source>
</evidence>
<dbReference type="PANTHER" id="PTHR31672">
    <property type="entry name" value="BNACNNG10540D PROTEIN"/>
    <property type="match status" value="1"/>
</dbReference>
<evidence type="ECO:0000313" key="3">
    <source>
        <dbReference type="EMBL" id="KAF5177892.1"/>
    </source>
</evidence>
<evidence type="ECO:0000256" key="1">
    <source>
        <dbReference type="SAM" id="MobiDB-lite"/>
    </source>
</evidence>
<evidence type="ECO:0000259" key="2">
    <source>
        <dbReference type="Pfam" id="PF08268"/>
    </source>
</evidence>
<feature type="domain" description="F-box associated beta-propeller type 3" evidence="2">
    <location>
        <begin position="99"/>
        <end position="236"/>
    </location>
</feature>
<accession>A0A7J6V0G5</accession>
<dbReference type="SUPFAM" id="SSF81383">
    <property type="entry name" value="F-box domain"/>
    <property type="match status" value="1"/>
</dbReference>
<comment type="caution">
    <text evidence="3">The sequence shown here is derived from an EMBL/GenBank/DDBJ whole genome shotgun (WGS) entry which is preliminary data.</text>
</comment>